<evidence type="ECO:0000313" key="4">
    <source>
        <dbReference type="Proteomes" id="UP000002318"/>
    </source>
</evidence>
<gene>
    <name evidence="3" type="ordered locus">Spirs_3434</name>
</gene>
<keyword evidence="4" id="KW-1185">Reference proteome</keyword>
<feature type="domain" description="UspA" evidence="2">
    <location>
        <begin position="4"/>
        <end position="133"/>
    </location>
</feature>
<dbReference type="Proteomes" id="UP000002318">
    <property type="component" value="Chromosome"/>
</dbReference>
<dbReference type="Pfam" id="PF00582">
    <property type="entry name" value="Usp"/>
    <property type="match status" value="1"/>
</dbReference>
<dbReference type="AlphaFoldDB" id="E1R2G3"/>
<dbReference type="OrthoDB" id="9794782at2"/>
<evidence type="ECO:0000259" key="2">
    <source>
        <dbReference type="Pfam" id="PF00582"/>
    </source>
</evidence>
<dbReference type="SUPFAM" id="SSF52402">
    <property type="entry name" value="Adenine nucleotide alpha hydrolases-like"/>
    <property type="match status" value="1"/>
</dbReference>
<dbReference type="HOGENOM" id="CLU_049301_11_0_12"/>
<evidence type="ECO:0000313" key="3">
    <source>
        <dbReference type="EMBL" id="ADK82523.1"/>
    </source>
</evidence>
<dbReference type="PANTHER" id="PTHR46268:SF15">
    <property type="entry name" value="UNIVERSAL STRESS PROTEIN HP_0031"/>
    <property type="match status" value="1"/>
</dbReference>
<dbReference type="RefSeq" id="WP_013255982.1">
    <property type="nucleotide sequence ID" value="NC_014364.1"/>
</dbReference>
<reference evidence="3 4" key="1">
    <citation type="journal article" date="2010" name="Stand. Genomic Sci.">
        <title>Complete genome sequence of Spirochaeta smaragdinae type strain (SEBR 4228).</title>
        <authorList>
            <person name="Mavromatis K."/>
            <person name="Yasawong M."/>
            <person name="Chertkov O."/>
            <person name="Lapidus A."/>
            <person name="Lucas S."/>
            <person name="Nolan M."/>
            <person name="Del Rio T.G."/>
            <person name="Tice H."/>
            <person name="Cheng J.F."/>
            <person name="Pitluck S."/>
            <person name="Liolios K."/>
            <person name="Ivanova N."/>
            <person name="Tapia R."/>
            <person name="Han C."/>
            <person name="Bruce D."/>
            <person name="Goodwin L."/>
            <person name="Pati A."/>
            <person name="Chen A."/>
            <person name="Palaniappan K."/>
            <person name="Land M."/>
            <person name="Hauser L."/>
            <person name="Chang Y.J."/>
            <person name="Jeffries C.D."/>
            <person name="Detter J.C."/>
            <person name="Rohde M."/>
            <person name="Brambilla E."/>
            <person name="Spring S."/>
            <person name="Goker M."/>
            <person name="Sikorski J."/>
            <person name="Woyke T."/>
            <person name="Bristow J."/>
            <person name="Eisen J.A."/>
            <person name="Markowitz V."/>
            <person name="Hugenholtz P."/>
            <person name="Klenk H.P."/>
            <person name="Kyrpides N.C."/>
        </authorList>
    </citation>
    <scope>NUCLEOTIDE SEQUENCE [LARGE SCALE GENOMIC DNA]</scope>
    <source>
        <strain evidence="4">DSM 11293 / JCM 15392 / SEBR 4228</strain>
    </source>
</reference>
<dbReference type="CDD" id="cd00293">
    <property type="entry name" value="USP-like"/>
    <property type="match status" value="1"/>
</dbReference>
<dbReference type="PANTHER" id="PTHR46268">
    <property type="entry name" value="STRESS RESPONSE PROTEIN NHAX"/>
    <property type="match status" value="1"/>
</dbReference>
<dbReference type="PRINTS" id="PR01438">
    <property type="entry name" value="UNVRSLSTRESS"/>
</dbReference>
<sequence>MCPFSHILLLLDCSLVDHAIIPKIIDMSRCGNGRVTLAHVVHSHTIDQDRALKAKADRFLDPVLKQFRDAGINAEKLLLSGEPEKELVKEIGEGDYDLVAMATHGHKTFSDILFGSVSDYLKHETDVPLLMVRGK</sequence>
<evidence type="ECO:0000256" key="1">
    <source>
        <dbReference type="ARBA" id="ARBA00008791"/>
    </source>
</evidence>
<organism evidence="3 4">
    <name type="scientific">Sediminispirochaeta smaragdinae (strain DSM 11293 / JCM 15392 / SEBR 4228)</name>
    <name type="common">Spirochaeta smaragdinae</name>
    <dbReference type="NCBI Taxonomy" id="573413"/>
    <lineage>
        <taxon>Bacteria</taxon>
        <taxon>Pseudomonadati</taxon>
        <taxon>Spirochaetota</taxon>
        <taxon>Spirochaetia</taxon>
        <taxon>Spirochaetales</taxon>
        <taxon>Spirochaetaceae</taxon>
        <taxon>Sediminispirochaeta</taxon>
    </lineage>
</organism>
<accession>E1R2G3</accession>
<dbReference type="InterPro" id="IPR006016">
    <property type="entry name" value="UspA"/>
</dbReference>
<dbReference type="EMBL" id="CP002116">
    <property type="protein sequence ID" value="ADK82523.1"/>
    <property type="molecule type" value="Genomic_DNA"/>
</dbReference>
<proteinExistence type="inferred from homology"/>
<protein>
    <submittedName>
        <fullName evidence="3">UspA domain protein</fullName>
    </submittedName>
</protein>
<dbReference type="InterPro" id="IPR006015">
    <property type="entry name" value="Universal_stress_UspA"/>
</dbReference>
<comment type="similarity">
    <text evidence="1">Belongs to the universal stress protein A family.</text>
</comment>
<dbReference type="InterPro" id="IPR014729">
    <property type="entry name" value="Rossmann-like_a/b/a_fold"/>
</dbReference>
<dbReference type="STRING" id="573413.Spirs_3434"/>
<dbReference type="eggNOG" id="COG0589">
    <property type="taxonomic scope" value="Bacteria"/>
</dbReference>
<name>E1R2G3_SEDSS</name>
<dbReference type="KEGG" id="ssm:Spirs_3434"/>
<dbReference type="Gene3D" id="3.40.50.620">
    <property type="entry name" value="HUPs"/>
    <property type="match status" value="1"/>
</dbReference>